<organism evidence="1 2">
    <name type="scientific">Mycena alexandri</name>
    <dbReference type="NCBI Taxonomy" id="1745969"/>
    <lineage>
        <taxon>Eukaryota</taxon>
        <taxon>Fungi</taxon>
        <taxon>Dikarya</taxon>
        <taxon>Basidiomycota</taxon>
        <taxon>Agaricomycotina</taxon>
        <taxon>Agaricomycetes</taxon>
        <taxon>Agaricomycetidae</taxon>
        <taxon>Agaricales</taxon>
        <taxon>Marasmiineae</taxon>
        <taxon>Mycenaceae</taxon>
        <taxon>Mycena</taxon>
    </lineage>
</organism>
<comment type="caution">
    <text evidence="1">The sequence shown here is derived from an EMBL/GenBank/DDBJ whole genome shotgun (WGS) entry which is preliminary data.</text>
</comment>
<proteinExistence type="predicted"/>
<dbReference type="Proteomes" id="UP001218188">
    <property type="component" value="Unassembled WGS sequence"/>
</dbReference>
<dbReference type="AlphaFoldDB" id="A0AAD6WYF7"/>
<protein>
    <submittedName>
        <fullName evidence="1">Uncharacterized protein</fullName>
    </submittedName>
</protein>
<name>A0AAD6WYF7_9AGAR</name>
<gene>
    <name evidence="1" type="ORF">C8F04DRAFT_1400371</name>
</gene>
<dbReference type="EMBL" id="JARJCM010000149">
    <property type="protein sequence ID" value="KAJ7025704.1"/>
    <property type="molecule type" value="Genomic_DNA"/>
</dbReference>
<evidence type="ECO:0000313" key="1">
    <source>
        <dbReference type="EMBL" id="KAJ7025704.1"/>
    </source>
</evidence>
<reference evidence="1" key="1">
    <citation type="submission" date="2023-03" db="EMBL/GenBank/DDBJ databases">
        <title>Massive genome expansion in bonnet fungi (Mycena s.s.) driven by repeated elements and novel gene families across ecological guilds.</title>
        <authorList>
            <consortium name="Lawrence Berkeley National Laboratory"/>
            <person name="Harder C.B."/>
            <person name="Miyauchi S."/>
            <person name="Viragh M."/>
            <person name="Kuo A."/>
            <person name="Thoen E."/>
            <person name="Andreopoulos B."/>
            <person name="Lu D."/>
            <person name="Skrede I."/>
            <person name="Drula E."/>
            <person name="Henrissat B."/>
            <person name="Morin E."/>
            <person name="Kohler A."/>
            <person name="Barry K."/>
            <person name="LaButti K."/>
            <person name="Morin E."/>
            <person name="Salamov A."/>
            <person name="Lipzen A."/>
            <person name="Mereny Z."/>
            <person name="Hegedus B."/>
            <person name="Baldrian P."/>
            <person name="Stursova M."/>
            <person name="Weitz H."/>
            <person name="Taylor A."/>
            <person name="Grigoriev I.V."/>
            <person name="Nagy L.G."/>
            <person name="Martin F."/>
            <person name="Kauserud H."/>
        </authorList>
    </citation>
    <scope>NUCLEOTIDE SEQUENCE</scope>
    <source>
        <strain evidence="1">CBHHK200</strain>
    </source>
</reference>
<keyword evidence="2" id="KW-1185">Reference proteome</keyword>
<sequence>MAEALWHIGDYSRGKSHARKGQEMAANVPNIMLEAAELLTRARERLALCGLQNGRQDRICHTRNIHFLTEYPNHGASNLMNIAFIDAATGVSETSVVQNVDAARAIFHATPFPRGLSACDTIIAMLDLREGRTAVAKAAFEALYISSRGKHAEISLLCLEKLADHAYQMNGLLTTARWDVIPRINSQGTE</sequence>
<accession>A0AAD6WYF7</accession>
<evidence type="ECO:0000313" key="2">
    <source>
        <dbReference type="Proteomes" id="UP001218188"/>
    </source>
</evidence>